<sequence>MSTRRTVRKWLLLSILSLIAVAAVALLVWWLFIRQSLPYSRDVMRKANDLQERILSFDAHIDLPLEYGSEGMEADRDGRTQFDLVKAARGRLSGAALTLWAWPEFWIGPNAPHRPTPGFVEAARHEQEARYRIITGIARDYPERAGIAYSPADFRRLAHEGKFAIVISMLNAYPLGDEVSRLDDWAARGMRIFGFNYVANNAWSDSSRPMPFYGDSPDEHGGLSELGRQAVRRLNDLGVVIDVSQMSSRALEQVADLSRAPIIASHSGIRGLVDIQRNLTDRELRLIQKTGGVVHIAGFSSYLRPFSKETLAKVNAMRTGFGLPDVENLSQASMPADPVFSIWPEKRFGEYASQLYAILETDPRAGLKEFGDAVDYAVKKIGIDHVGISSDFNDGGGVIGWENVGDARNVTAELIQRGYSDEDIAKLWGGNFLRVWEQVQNAGRQSHGDITTSPSQETPTQRSTAQ</sequence>
<keyword evidence="2" id="KW-0812">Transmembrane</keyword>
<dbReference type="InterPro" id="IPR008257">
    <property type="entry name" value="Pept_M19"/>
</dbReference>
<dbReference type="SUPFAM" id="SSF51556">
    <property type="entry name" value="Metallo-dependent hydrolases"/>
    <property type="match status" value="1"/>
</dbReference>
<dbReference type="PANTHER" id="PTHR10443">
    <property type="entry name" value="MICROSOMAL DIPEPTIDASE"/>
    <property type="match status" value="1"/>
</dbReference>
<evidence type="ECO:0000313" key="3">
    <source>
        <dbReference type="EMBL" id="MFC0710530.1"/>
    </source>
</evidence>
<gene>
    <name evidence="3" type="ORF">ACFFGX_13560</name>
</gene>
<dbReference type="Pfam" id="PF01244">
    <property type="entry name" value="Peptidase_M19"/>
    <property type="match status" value="1"/>
</dbReference>
<comment type="caution">
    <text evidence="3">The sequence shown here is derived from an EMBL/GenBank/DDBJ whole genome shotgun (WGS) entry which is preliminary data.</text>
</comment>
<dbReference type="RefSeq" id="WP_376946728.1">
    <property type="nucleotide sequence ID" value="NZ_CP171449.1"/>
</dbReference>
<accession>A0ABV6SQB9</accession>
<dbReference type="PROSITE" id="PS51365">
    <property type="entry name" value="RENAL_DIPEPTIDASE_2"/>
    <property type="match status" value="1"/>
</dbReference>
<evidence type="ECO:0000313" key="4">
    <source>
        <dbReference type="Proteomes" id="UP001589891"/>
    </source>
</evidence>
<keyword evidence="2" id="KW-0472">Membrane</keyword>
<name>A0ABV6SQB9_AZOPA</name>
<keyword evidence="2" id="KW-1133">Transmembrane helix</keyword>
<dbReference type="PANTHER" id="PTHR10443:SF12">
    <property type="entry name" value="DIPEPTIDASE"/>
    <property type="match status" value="1"/>
</dbReference>
<evidence type="ECO:0000256" key="2">
    <source>
        <dbReference type="SAM" id="Phobius"/>
    </source>
</evidence>
<dbReference type="Gene3D" id="1.10.287.650">
    <property type="entry name" value="L27 domain"/>
    <property type="match status" value="1"/>
</dbReference>
<feature type="region of interest" description="Disordered" evidence="1">
    <location>
        <begin position="443"/>
        <end position="466"/>
    </location>
</feature>
<keyword evidence="4" id="KW-1185">Reference proteome</keyword>
<evidence type="ECO:0000256" key="1">
    <source>
        <dbReference type="SAM" id="MobiDB-lite"/>
    </source>
</evidence>
<dbReference type="Gene3D" id="3.20.20.140">
    <property type="entry name" value="Metal-dependent hydrolases"/>
    <property type="match status" value="1"/>
</dbReference>
<feature type="transmembrane region" description="Helical" evidence="2">
    <location>
        <begin position="12"/>
        <end position="32"/>
    </location>
</feature>
<protein>
    <submittedName>
        <fullName evidence="3">Dipeptidase</fullName>
    </submittedName>
</protein>
<dbReference type="InterPro" id="IPR032466">
    <property type="entry name" value="Metal_Hydrolase"/>
</dbReference>
<reference evidence="3 4" key="1">
    <citation type="submission" date="2024-09" db="EMBL/GenBank/DDBJ databases">
        <authorList>
            <person name="Sun Q."/>
            <person name="Mori K."/>
        </authorList>
    </citation>
    <scope>NUCLEOTIDE SEQUENCE [LARGE SCALE GENOMIC DNA]</scope>
    <source>
        <strain evidence="3 4">NCAIM B.01794</strain>
    </source>
</reference>
<dbReference type="Proteomes" id="UP001589891">
    <property type="component" value="Unassembled WGS sequence"/>
</dbReference>
<proteinExistence type="predicted"/>
<dbReference type="EMBL" id="JBHLSS010000082">
    <property type="protein sequence ID" value="MFC0710530.1"/>
    <property type="molecule type" value="Genomic_DNA"/>
</dbReference>
<organism evidence="3 4">
    <name type="scientific">Azorhizophilus paspali</name>
    <name type="common">Azotobacter paspali</name>
    <dbReference type="NCBI Taxonomy" id="69963"/>
    <lineage>
        <taxon>Bacteria</taxon>
        <taxon>Pseudomonadati</taxon>
        <taxon>Pseudomonadota</taxon>
        <taxon>Gammaproteobacteria</taxon>
        <taxon>Pseudomonadales</taxon>
        <taxon>Pseudomonadaceae</taxon>
        <taxon>Azorhizophilus</taxon>
    </lineage>
</organism>